<dbReference type="EMBL" id="CWGJ01000006">
    <property type="protein sequence ID" value="CRX37874.1"/>
    <property type="molecule type" value="Genomic_DNA"/>
</dbReference>
<name>A0A0H5DQM1_9BACT</name>
<dbReference type="Proteomes" id="UP000220251">
    <property type="component" value="Unassembled WGS sequence"/>
</dbReference>
<evidence type="ECO:0000313" key="3">
    <source>
        <dbReference type="Proteomes" id="UP000220251"/>
    </source>
</evidence>
<dbReference type="RefSeq" id="WP_098037723.1">
    <property type="nucleotide sequence ID" value="NZ_CWGJ01000006.1"/>
</dbReference>
<dbReference type="AlphaFoldDB" id="A0A0H5DQM1"/>
<reference evidence="3" key="1">
    <citation type="submission" date="2015-06" db="EMBL/GenBank/DDBJ databases">
        <authorList>
            <person name="Bertelli C."/>
        </authorList>
    </citation>
    <scope>NUCLEOTIDE SEQUENCE [LARGE SCALE GENOMIC DNA]</scope>
    <source>
        <strain evidence="3">CRIB-30</strain>
    </source>
</reference>
<keyword evidence="1" id="KW-0175">Coiled coil</keyword>
<evidence type="ECO:0000256" key="1">
    <source>
        <dbReference type="SAM" id="Coils"/>
    </source>
</evidence>
<protein>
    <submittedName>
        <fullName evidence="2">Uncharacterized protein</fullName>
    </submittedName>
</protein>
<keyword evidence="3" id="KW-1185">Reference proteome</keyword>
<evidence type="ECO:0000313" key="2">
    <source>
        <dbReference type="EMBL" id="CRX37874.1"/>
    </source>
</evidence>
<sequence length="129" mass="14213">MQPTQTFHSDHSKGTIVDPLLAKADEVLAISDAMFEQSQKISELQGEKKVLEAQRVKLESAATARAQRVEQLEQKKTTLESKQAERKQEIEALDAEKQAIALKRQALLAALAKKKAQQQGSNSSVTSTQ</sequence>
<organism evidence="2 3">
    <name type="scientific">Estrella lausannensis</name>
    <dbReference type="NCBI Taxonomy" id="483423"/>
    <lineage>
        <taxon>Bacteria</taxon>
        <taxon>Pseudomonadati</taxon>
        <taxon>Chlamydiota</taxon>
        <taxon>Chlamydiia</taxon>
        <taxon>Parachlamydiales</taxon>
        <taxon>Candidatus Criblamydiaceae</taxon>
        <taxon>Estrella</taxon>
    </lineage>
</organism>
<feature type="coiled-coil region" evidence="1">
    <location>
        <begin position="34"/>
        <end position="99"/>
    </location>
</feature>
<gene>
    <name evidence="2" type="ORF">ELAC_0519</name>
</gene>
<accession>A0A0H5DQM1</accession>
<proteinExistence type="predicted"/>